<dbReference type="GO" id="GO:0005886">
    <property type="term" value="C:plasma membrane"/>
    <property type="evidence" value="ECO:0007669"/>
    <property type="project" value="UniProtKB-SubCell"/>
</dbReference>
<dbReference type="InterPro" id="IPR045584">
    <property type="entry name" value="Pilin-like"/>
</dbReference>
<evidence type="ECO:0000256" key="3">
    <source>
        <dbReference type="ARBA" id="ARBA00022475"/>
    </source>
</evidence>
<dbReference type="PROSITE" id="PS00409">
    <property type="entry name" value="PROKAR_NTER_METHYL"/>
    <property type="match status" value="1"/>
</dbReference>
<dbReference type="NCBIfam" id="TIGR02532">
    <property type="entry name" value="IV_pilin_GFxxxE"/>
    <property type="match status" value="1"/>
</dbReference>
<evidence type="ECO:0000256" key="5">
    <source>
        <dbReference type="ARBA" id="ARBA00022519"/>
    </source>
</evidence>
<dbReference type="Pfam" id="PF02501">
    <property type="entry name" value="T2SSI"/>
    <property type="match status" value="1"/>
</dbReference>
<comment type="subcellular location">
    <subcellularLocation>
        <location evidence="1">Cell inner membrane</location>
        <topology evidence="1">Single-pass membrane protein</topology>
    </subcellularLocation>
</comment>
<dbReference type="SUPFAM" id="SSF54523">
    <property type="entry name" value="Pili subunits"/>
    <property type="match status" value="1"/>
</dbReference>
<dbReference type="Gene3D" id="3.30.1300.30">
    <property type="entry name" value="GSPII I/J protein-like"/>
    <property type="match status" value="1"/>
</dbReference>
<evidence type="ECO:0000256" key="4">
    <source>
        <dbReference type="ARBA" id="ARBA00022481"/>
    </source>
</evidence>
<evidence type="ECO:0000256" key="8">
    <source>
        <dbReference type="ARBA" id="ARBA00023136"/>
    </source>
</evidence>
<evidence type="ECO:0000256" key="7">
    <source>
        <dbReference type="ARBA" id="ARBA00022989"/>
    </source>
</evidence>
<proteinExistence type="inferred from homology"/>
<dbReference type="Pfam" id="PF07963">
    <property type="entry name" value="N_methyl"/>
    <property type="match status" value="1"/>
</dbReference>
<name>A0A3B1B1V4_9ZZZZ</name>
<evidence type="ECO:0000259" key="10">
    <source>
        <dbReference type="Pfam" id="PF02501"/>
    </source>
</evidence>
<organism evidence="11">
    <name type="scientific">hydrothermal vent metagenome</name>
    <dbReference type="NCBI Taxonomy" id="652676"/>
    <lineage>
        <taxon>unclassified sequences</taxon>
        <taxon>metagenomes</taxon>
        <taxon>ecological metagenomes</taxon>
    </lineage>
</organism>
<protein>
    <recommendedName>
        <fullName evidence="10">Type II secretion system protein GspI C-terminal domain-containing protein</fullName>
    </recommendedName>
</protein>
<keyword evidence="5" id="KW-0997">Cell inner membrane</keyword>
<dbReference type="EMBL" id="UOFS01000039">
    <property type="protein sequence ID" value="VAW99046.1"/>
    <property type="molecule type" value="Genomic_DNA"/>
</dbReference>
<keyword evidence="4" id="KW-0488">Methylation</keyword>
<keyword evidence="6 9" id="KW-0812">Transmembrane</keyword>
<feature type="transmembrane region" description="Helical" evidence="9">
    <location>
        <begin position="12"/>
        <end position="33"/>
    </location>
</feature>
<evidence type="ECO:0000256" key="6">
    <source>
        <dbReference type="ARBA" id="ARBA00022692"/>
    </source>
</evidence>
<keyword evidence="8 9" id="KW-0472">Membrane</keyword>
<dbReference type="PANTHER" id="PTHR38779:SF2">
    <property type="entry name" value="TYPE II SECRETION SYSTEM PROTEIN I-RELATED"/>
    <property type="match status" value="1"/>
</dbReference>
<dbReference type="GO" id="GO:0015627">
    <property type="term" value="C:type II protein secretion system complex"/>
    <property type="evidence" value="ECO:0007669"/>
    <property type="project" value="InterPro"/>
</dbReference>
<dbReference type="NCBIfam" id="TIGR01707">
    <property type="entry name" value="gspI"/>
    <property type="match status" value="1"/>
</dbReference>
<dbReference type="AlphaFoldDB" id="A0A3B1B1V4"/>
<feature type="domain" description="Type II secretion system protein GspI C-terminal" evidence="10">
    <location>
        <begin position="46"/>
        <end position="119"/>
    </location>
</feature>
<comment type="similarity">
    <text evidence="2">Belongs to the GSP I family.</text>
</comment>
<accession>A0A3B1B1V4</accession>
<evidence type="ECO:0000256" key="2">
    <source>
        <dbReference type="ARBA" id="ARBA00008358"/>
    </source>
</evidence>
<evidence type="ECO:0000256" key="1">
    <source>
        <dbReference type="ARBA" id="ARBA00004377"/>
    </source>
</evidence>
<keyword evidence="3" id="KW-1003">Cell membrane</keyword>
<dbReference type="InterPro" id="IPR010052">
    <property type="entry name" value="T2SS_protein-GspI"/>
</dbReference>
<dbReference type="PANTHER" id="PTHR38779">
    <property type="entry name" value="TYPE II SECRETION SYSTEM PROTEIN I-RELATED"/>
    <property type="match status" value="1"/>
</dbReference>
<dbReference type="GO" id="GO:0015628">
    <property type="term" value="P:protein secretion by the type II secretion system"/>
    <property type="evidence" value="ECO:0007669"/>
    <property type="project" value="InterPro"/>
</dbReference>
<reference evidence="11" key="1">
    <citation type="submission" date="2018-06" db="EMBL/GenBank/DDBJ databases">
        <authorList>
            <person name="Zhirakovskaya E."/>
        </authorList>
    </citation>
    <scope>NUCLEOTIDE SEQUENCE</scope>
</reference>
<keyword evidence="7 9" id="KW-1133">Transmembrane helix</keyword>
<dbReference type="InterPro" id="IPR012902">
    <property type="entry name" value="N_methyl_site"/>
</dbReference>
<evidence type="ECO:0000313" key="11">
    <source>
        <dbReference type="EMBL" id="VAW99046.1"/>
    </source>
</evidence>
<evidence type="ECO:0000256" key="9">
    <source>
        <dbReference type="SAM" id="Phobius"/>
    </source>
</evidence>
<gene>
    <name evidence="11" type="ORF">MNBD_GAMMA22-1415</name>
</gene>
<sequence length="131" mass="14482">MKAINKQNSITGFTLLEVLVALAVLSIAMIALVKTPVAIASNQSYLKAKTFAEYVALNKIAEIHLDRNFPALGTKQGSELMAGKEWFWKSKIIKTNSLFKNIRRIELSVYAEEGDDSSEIIKIISLVGNPK</sequence>
<dbReference type="InterPro" id="IPR003413">
    <property type="entry name" value="T2SS_GspI_C"/>
</dbReference>